<sequence>MPAFQAQRVYFILFRGALYKVQAQSPEQLIADFQAIYKAIKNFPVLTSRLSPTGR</sequence>
<reference evidence="1 2" key="1">
    <citation type="submission" date="2016-10" db="EMBL/GenBank/DDBJ databases">
        <authorList>
            <person name="de Groot N.N."/>
        </authorList>
    </citation>
    <scope>NUCLEOTIDE SEQUENCE [LARGE SCALE GENOMIC DNA]</scope>
    <source>
        <strain evidence="1 2">DSM 26130</strain>
    </source>
</reference>
<dbReference type="EMBL" id="FOLQ01000002">
    <property type="protein sequence ID" value="SFC67235.1"/>
    <property type="molecule type" value="Genomic_DNA"/>
</dbReference>
<protein>
    <submittedName>
        <fullName evidence="1">Uncharacterized protein</fullName>
    </submittedName>
</protein>
<evidence type="ECO:0000313" key="1">
    <source>
        <dbReference type="EMBL" id="SFC67235.1"/>
    </source>
</evidence>
<dbReference type="Proteomes" id="UP000198598">
    <property type="component" value="Unassembled WGS sequence"/>
</dbReference>
<name>A0A1I1L2S9_9BACT</name>
<gene>
    <name evidence="1" type="ORF">SAMN05216167_102115</name>
</gene>
<evidence type="ECO:0000313" key="2">
    <source>
        <dbReference type="Proteomes" id="UP000198598"/>
    </source>
</evidence>
<organism evidence="1 2">
    <name type="scientific">Spirosoma endophyticum</name>
    <dbReference type="NCBI Taxonomy" id="662367"/>
    <lineage>
        <taxon>Bacteria</taxon>
        <taxon>Pseudomonadati</taxon>
        <taxon>Bacteroidota</taxon>
        <taxon>Cytophagia</taxon>
        <taxon>Cytophagales</taxon>
        <taxon>Cytophagaceae</taxon>
        <taxon>Spirosoma</taxon>
    </lineage>
</organism>
<dbReference type="AlphaFoldDB" id="A0A1I1L2S9"/>
<dbReference type="RefSeq" id="WP_177236511.1">
    <property type="nucleotide sequence ID" value="NZ_FOLQ01000002.1"/>
</dbReference>
<proteinExistence type="predicted"/>
<accession>A0A1I1L2S9</accession>
<keyword evidence="2" id="KW-1185">Reference proteome</keyword>